<dbReference type="InterPro" id="IPR036770">
    <property type="entry name" value="Ankyrin_rpt-contain_sf"/>
</dbReference>
<name>A0A0G4H8U6_9ALVE</name>
<dbReference type="SMART" id="SM00248">
    <property type="entry name" value="ANK"/>
    <property type="match status" value="9"/>
</dbReference>
<feature type="repeat" description="ANK" evidence="3">
    <location>
        <begin position="267"/>
        <end position="299"/>
    </location>
</feature>
<reference evidence="4" key="1">
    <citation type="submission" date="2014-11" db="EMBL/GenBank/DDBJ databases">
        <authorList>
            <person name="Otto D Thomas"/>
            <person name="Naeem Raeece"/>
        </authorList>
    </citation>
    <scope>NUCLEOTIDE SEQUENCE</scope>
</reference>
<feature type="repeat" description="ANK" evidence="3">
    <location>
        <begin position="69"/>
        <end position="101"/>
    </location>
</feature>
<keyword evidence="2 3" id="KW-0040">ANK repeat</keyword>
<evidence type="ECO:0000256" key="3">
    <source>
        <dbReference type="PROSITE-ProRule" id="PRU00023"/>
    </source>
</evidence>
<keyword evidence="1" id="KW-0677">Repeat</keyword>
<gene>
    <name evidence="4" type="ORF">Cvel_5880</name>
</gene>
<evidence type="ECO:0000256" key="2">
    <source>
        <dbReference type="ARBA" id="ARBA00023043"/>
    </source>
</evidence>
<feature type="repeat" description="ANK" evidence="3">
    <location>
        <begin position="168"/>
        <end position="200"/>
    </location>
</feature>
<dbReference type="Pfam" id="PF12796">
    <property type="entry name" value="Ank_2"/>
    <property type="match status" value="2"/>
</dbReference>
<dbReference type="InterPro" id="IPR002110">
    <property type="entry name" value="Ankyrin_rpt"/>
</dbReference>
<dbReference type="PANTHER" id="PTHR24171:SF10">
    <property type="entry name" value="ANKYRIN REPEAT DOMAIN-CONTAINING PROTEIN 29-LIKE"/>
    <property type="match status" value="1"/>
</dbReference>
<dbReference type="Gene3D" id="3.80.10.10">
    <property type="entry name" value="Ribonuclease Inhibitor"/>
    <property type="match status" value="1"/>
</dbReference>
<dbReference type="PANTHER" id="PTHR24171">
    <property type="entry name" value="ANKYRIN REPEAT DOMAIN-CONTAINING PROTEIN 39-RELATED"/>
    <property type="match status" value="1"/>
</dbReference>
<feature type="repeat" description="ANK" evidence="3">
    <location>
        <begin position="234"/>
        <end position="266"/>
    </location>
</feature>
<dbReference type="PROSITE" id="PS50297">
    <property type="entry name" value="ANK_REP_REGION"/>
    <property type="match status" value="6"/>
</dbReference>
<organism evidence="4">
    <name type="scientific">Chromera velia CCMP2878</name>
    <dbReference type="NCBI Taxonomy" id="1169474"/>
    <lineage>
        <taxon>Eukaryota</taxon>
        <taxon>Sar</taxon>
        <taxon>Alveolata</taxon>
        <taxon>Colpodellida</taxon>
        <taxon>Chromeraceae</taxon>
        <taxon>Chromera</taxon>
    </lineage>
</organism>
<feature type="repeat" description="ANK" evidence="3">
    <location>
        <begin position="102"/>
        <end position="127"/>
    </location>
</feature>
<dbReference type="EMBL" id="CDMZ01001995">
    <property type="protein sequence ID" value="CEM40207.1"/>
    <property type="molecule type" value="Genomic_DNA"/>
</dbReference>
<dbReference type="SUPFAM" id="SSF52047">
    <property type="entry name" value="RNI-like"/>
    <property type="match status" value="1"/>
</dbReference>
<accession>A0A0G4H8U6</accession>
<protein>
    <submittedName>
        <fullName evidence="4">Uncharacterized protein</fullName>
    </submittedName>
</protein>
<dbReference type="PhylomeDB" id="A0A0G4H8U6"/>
<feature type="repeat" description="ANK" evidence="3">
    <location>
        <begin position="135"/>
        <end position="167"/>
    </location>
</feature>
<evidence type="ECO:0000313" key="4">
    <source>
        <dbReference type="EMBL" id="CEM40207.1"/>
    </source>
</evidence>
<proteinExistence type="predicted"/>
<evidence type="ECO:0000256" key="1">
    <source>
        <dbReference type="ARBA" id="ARBA00022737"/>
    </source>
</evidence>
<dbReference type="Gene3D" id="1.25.40.20">
    <property type="entry name" value="Ankyrin repeat-containing domain"/>
    <property type="match status" value="3"/>
</dbReference>
<dbReference type="AlphaFoldDB" id="A0A0G4H8U6"/>
<dbReference type="VEuPathDB" id="CryptoDB:Cvel_5880"/>
<dbReference type="PRINTS" id="PR01415">
    <property type="entry name" value="ANKYRIN"/>
</dbReference>
<dbReference type="InterPro" id="IPR032675">
    <property type="entry name" value="LRR_dom_sf"/>
</dbReference>
<sequence length="782" mass="85807">MRGCQREGLWGPDSVDDCSREGTQGLLVRGGGDLTQALTCAAERGQAVAADLLIRAGADVNARFPFVGGGGMPLIAAATKGHTEVVDLLIRVGADVSVKDREGRAVLVVAAENGHSEVVNLLIRAGSIHSAEAAVGGAALMSAVEKGHCEVADLLIRAGVNVNVEGRAGGLPLMLAAENGDREVVDLLLRAGADVNAKDQQTRPVLMVAAERGHARVVDSLIRACVDVNATRGDGSTALVAASAKGWNEVVDLLLRAGADVNAKDFRGWTALMIAAEEGHCEVTACLLQGGGDPDITSQSGESAISLALQNTHTEVLQLFESKAETQREWKPLATAFSERFIALWPLSVLRFLLDKGRPVPRRQDVPSVLQGLGMPREDVEAATNSADQFAQLDCPLRGAFTVVCLSYGWLSREHPDPNLFHLRLLVEECERHWWGWKDKSDRTFVFWDYMAIPQRSRGHSGEIEENEENEFSQERFDKALSRLDLLYSSPHTRVFRSTGTPPDAHNSAPFDQRGWTTFETFLTGFKFLRMIHNLPTGTGPDPRAQIEDERTVSPTPAAPLDFDRVIDGKTFTNNSDVARVKRLYRQFVRRTVSRLREISFAGQQFFDASAVRRLARLLDYLSQLPFQSKGQEDAGEEEEQAVGRERCLSHLCSLERLDLRNTKSHTYVDVLKSLKNAERLRVLNLSGNAGVGAPVLRALHKNLEMRGMAGLEEVYLQECEYFLPECGALLIGIADLADGVSDIISTPLTIHLGRTPLSLDALQTRSIEKRLKDHPWLRVTW</sequence>
<dbReference type="Pfam" id="PF00023">
    <property type="entry name" value="Ank"/>
    <property type="match status" value="1"/>
</dbReference>
<dbReference type="SUPFAM" id="SSF48403">
    <property type="entry name" value="Ankyrin repeat"/>
    <property type="match status" value="1"/>
</dbReference>
<dbReference type="PROSITE" id="PS50088">
    <property type="entry name" value="ANK_REPEAT"/>
    <property type="match status" value="6"/>
</dbReference>